<sequence length="195" mass="22312">MEKQEATVEEEEDRETGEKVKENKKPTTQIQEDNQFVIKRQDISFTFSGAKGMDKKFIALEICTLLPTCWFAPYYSLRKRQSALSCGAEMDKDEWCRQFCQLNLELSKWFLPIPTYNGQELDSNADSEKFANPGTKKGKTAVVMGSDEPVKGVAGRLQMMTPQVWSLDEMQEEREQRKVKLKPSMAGANREKILA</sequence>
<feature type="region of interest" description="Disordered" evidence="1">
    <location>
        <begin position="175"/>
        <end position="195"/>
    </location>
</feature>
<evidence type="ECO:0000256" key="1">
    <source>
        <dbReference type="SAM" id="MobiDB-lite"/>
    </source>
</evidence>
<name>A0AAD4XZY5_OVIAM</name>
<protein>
    <submittedName>
        <fullName evidence="2">Uncharacterized protein</fullName>
    </submittedName>
</protein>
<organism evidence="2 3">
    <name type="scientific">Ovis ammon polii</name>
    <dbReference type="NCBI Taxonomy" id="230172"/>
    <lineage>
        <taxon>Eukaryota</taxon>
        <taxon>Metazoa</taxon>
        <taxon>Chordata</taxon>
        <taxon>Craniata</taxon>
        <taxon>Vertebrata</taxon>
        <taxon>Euteleostomi</taxon>
        <taxon>Mammalia</taxon>
        <taxon>Eutheria</taxon>
        <taxon>Laurasiatheria</taxon>
        <taxon>Artiodactyla</taxon>
        <taxon>Ruminantia</taxon>
        <taxon>Pecora</taxon>
        <taxon>Bovidae</taxon>
        <taxon>Caprinae</taxon>
        <taxon>Ovis</taxon>
    </lineage>
</organism>
<gene>
    <name evidence="2" type="ORF">MG293_020281</name>
</gene>
<evidence type="ECO:0000313" key="3">
    <source>
        <dbReference type="Proteomes" id="UP001214576"/>
    </source>
</evidence>
<keyword evidence="3" id="KW-1185">Reference proteome</keyword>
<evidence type="ECO:0000313" key="2">
    <source>
        <dbReference type="EMBL" id="KAI4529603.1"/>
    </source>
</evidence>
<dbReference type="AlphaFoldDB" id="A0AAD4XZY5"/>
<feature type="region of interest" description="Disordered" evidence="1">
    <location>
        <begin position="1"/>
        <end position="28"/>
    </location>
</feature>
<comment type="caution">
    <text evidence="2">The sequence shown here is derived from an EMBL/GenBank/DDBJ whole genome shotgun (WGS) entry which is preliminary data.</text>
</comment>
<dbReference type="Proteomes" id="UP001214576">
    <property type="component" value="Unassembled WGS sequence"/>
</dbReference>
<dbReference type="EMBL" id="JAKZEL010000027">
    <property type="protein sequence ID" value="KAI4529603.1"/>
    <property type="molecule type" value="Genomic_DNA"/>
</dbReference>
<accession>A0AAD4XZY5</accession>
<reference evidence="2" key="1">
    <citation type="submission" date="2022-03" db="EMBL/GenBank/DDBJ databases">
        <title>Genomic analyses of argali, domestic sheep and their hybrids provide insights into chromosomal evolution, heterosis and genetic basis of agronomic traits.</title>
        <authorList>
            <person name="Li M."/>
        </authorList>
    </citation>
    <scope>NUCLEOTIDE SEQUENCE</scope>
    <source>
        <strain evidence="2">CAU-MHL-2022a</strain>
        <tissue evidence="2">Skin</tissue>
    </source>
</reference>
<proteinExistence type="predicted"/>
<feature type="compositionally biased region" description="Basic and acidic residues" evidence="1">
    <location>
        <begin position="16"/>
        <end position="25"/>
    </location>
</feature>